<dbReference type="SUPFAM" id="SSF52172">
    <property type="entry name" value="CheY-like"/>
    <property type="match status" value="1"/>
</dbReference>
<dbReference type="GO" id="GO:0000976">
    <property type="term" value="F:transcription cis-regulatory region binding"/>
    <property type="evidence" value="ECO:0007669"/>
    <property type="project" value="TreeGrafter"/>
</dbReference>
<dbReference type="Gene3D" id="3.40.50.2300">
    <property type="match status" value="1"/>
</dbReference>
<accession>A0A556N384</accession>
<evidence type="ECO:0000259" key="7">
    <source>
        <dbReference type="PROSITE" id="PS51755"/>
    </source>
</evidence>
<dbReference type="EMBL" id="VLPL01000002">
    <property type="protein sequence ID" value="TSJ46498.1"/>
    <property type="molecule type" value="Genomic_DNA"/>
</dbReference>
<evidence type="ECO:0000313" key="9">
    <source>
        <dbReference type="Proteomes" id="UP000316008"/>
    </source>
</evidence>
<dbReference type="PROSITE" id="PS50110">
    <property type="entry name" value="RESPONSE_REGULATORY"/>
    <property type="match status" value="1"/>
</dbReference>
<dbReference type="CDD" id="cd00383">
    <property type="entry name" value="trans_reg_C"/>
    <property type="match status" value="1"/>
</dbReference>
<dbReference type="Pfam" id="PF00486">
    <property type="entry name" value="Trans_reg_C"/>
    <property type="match status" value="1"/>
</dbReference>
<evidence type="ECO:0000313" key="8">
    <source>
        <dbReference type="EMBL" id="TSJ46498.1"/>
    </source>
</evidence>
<comment type="caution">
    <text evidence="8">The sequence shown here is derived from an EMBL/GenBank/DDBJ whole genome shotgun (WGS) entry which is preliminary data.</text>
</comment>
<feature type="domain" description="Response regulatory" evidence="6">
    <location>
        <begin position="6"/>
        <end position="120"/>
    </location>
</feature>
<dbReference type="RefSeq" id="WP_144332035.1">
    <property type="nucleotide sequence ID" value="NZ_VLPL01000002.1"/>
</dbReference>
<feature type="DNA-binding region" description="OmpR/PhoB-type" evidence="5">
    <location>
        <begin position="131"/>
        <end position="228"/>
    </location>
</feature>
<evidence type="ECO:0000256" key="5">
    <source>
        <dbReference type="PROSITE-ProRule" id="PRU01091"/>
    </source>
</evidence>
<protein>
    <submittedName>
        <fullName evidence="8">Response regulator transcription factor</fullName>
    </submittedName>
</protein>
<keyword evidence="1 4" id="KW-0597">Phosphoprotein</keyword>
<dbReference type="InterPro" id="IPR001789">
    <property type="entry name" value="Sig_transdc_resp-reg_receiver"/>
</dbReference>
<keyword evidence="9" id="KW-1185">Reference proteome</keyword>
<dbReference type="GO" id="GO:0006355">
    <property type="term" value="P:regulation of DNA-templated transcription"/>
    <property type="evidence" value="ECO:0007669"/>
    <property type="project" value="InterPro"/>
</dbReference>
<sequence>MAKQKSILLAEDDDNLGQLLQTFLKAKGYQVELARNGKHAYEKYTDGHFDFCIFDVMMPEMDGFTLAKEVRLIDPKIPILFLTAKAMKEDKLEGFESGADDYMTKPFTMEELLARIEAILRRTGGSDNEESEMQQIGTIQYEPVSRILHLKEEDKKLTTKEGQLLHLLCKNRNEVLDRQAALRAIWGDDNYFNGRSMDVYIAKLRKLLKEDERIEILNIHGKGFKLIVHE</sequence>
<evidence type="ECO:0000256" key="2">
    <source>
        <dbReference type="ARBA" id="ARBA00023012"/>
    </source>
</evidence>
<reference evidence="8 9" key="1">
    <citation type="submission" date="2019-07" db="EMBL/GenBank/DDBJ databases">
        <authorList>
            <person name="Huq M.A."/>
        </authorList>
    </citation>
    <scope>NUCLEOTIDE SEQUENCE [LARGE SCALE GENOMIC DNA]</scope>
    <source>
        <strain evidence="8 9">MAH-3</strain>
    </source>
</reference>
<evidence type="ECO:0000256" key="4">
    <source>
        <dbReference type="PROSITE-ProRule" id="PRU00169"/>
    </source>
</evidence>
<dbReference type="Proteomes" id="UP000316008">
    <property type="component" value="Unassembled WGS sequence"/>
</dbReference>
<dbReference type="SMART" id="SM00862">
    <property type="entry name" value="Trans_reg_C"/>
    <property type="match status" value="1"/>
</dbReference>
<evidence type="ECO:0000256" key="3">
    <source>
        <dbReference type="ARBA" id="ARBA00023125"/>
    </source>
</evidence>
<proteinExistence type="predicted"/>
<dbReference type="SUPFAM" id="SSF46894">
    <property type="entry name" value="C-terminal effector domain of the bipartite response regulators"/>
    <property type="match status" value="1"/>
</dbReference>
<gene>
    <name evidence="8" type="ORF">FO442_04885</name>
</gene>
<dbReference type="InterPro" id="IPR036388">
    <property type="entry name" value="WH-like_DNA-bd_sf"/>
</dbReference>
<dbReference type="SMART" id="SM00448">
    <property type="entry name" value="REC"/>
    <property type="match status" value="1"/>
</dbReference>
<dbReference type="OrthoDB" id="9790442at2"/>
<dbReference type="InterPro" id="IPR011006">
    <property type="entry name" value="CheY-like_superfamily"/>
</dbReference>
<dbReference type="PANTHER" id="PTHR48111:SF40">
    <property type="entry name" value="PHOSPHATE REGULON TRANSCRIPTIONAL REGULATORY PROTEIN PHOB"/>
    <property type="match status" value="1"/>
</dbReference>
<dbReference type="InterPro" id="IPR016032">
    <property type="entry name" value="Sig_transdc_resp-reg_C-effctor"/>
</dbReference>
<dbReference type="GO" id="GO:0032993">
    <property type="term" value="C:protein-DNA complex"/>
    <property type="evidence" value="ECO:0007669"/>
    <property type="project" value="TreeGrafter"/>
</dbReference>
<dbReference type="AlphaFoldDB" id="A0A556N384"/>
<dbReference type="InterPro" id="IPR001867">
    <property type="entry name" value="OmpR/PhoB-type_DNA-bd"/>
</dbReference>
<feature type="domain" description="OmpR/PhoB-type" evidence="7">
    <location>
        <begin position="131"/>
        <end position="228"/>
    </location>
</feature>
<dbReference type="InterPro" id="IPR039420">
    <property type="entry name" value="WalR-like"/>
</dbReference>
<dbReference type="PANTHER" id="PTHR48111">
    <property type="entry name" value="REGULATOR OF RPOS"/>
    <property type="match status" value="1"/>
</dbReference>
<organism evidence="8 9">
    <name type="scientific">Fluviicola chungangensis</name>
    <dbReference type="NCBI Taxonomy" id="2597671"/>
    <lineage>
        <taxon>Bacteria</taxon>
        <taxon>Pseudomonadati</taxon>
        <taxon>Bacteroidota</taxon>
        <taxon>Flavobacteriia</taxon>
        <taxon>Flavobacteriales</taxon>
        <taxon>Crocinitomicaceae</taxon>
        <taxon>Fluviicola</taxon>
    </lineage>
</organism>
<dbReference type="Gene3D" id="6.10.250.690">
    <property type="match status" value="1"/>
</dbReference>
<dbReference type="Pfam" id="PF00072">
    <property type="entry name" value="Response_reg"/>
    <property type="match status" value="1"/>
</dbReference>
<dbReference type="GO" id="GO:0005829">
    <property type="term" value="C:cytosol"/>
    <property type="evidence" value="ECO:0007669"/>
    <property type="project" value="TreeGrafter"/>
</dbReference>
<dbReference type="Gene3D" id="1.10.10.10">
    <property type="entry name" value="Winged helix-like DNA-binding domain superfamily/Winged helix DNA-binding domain"/>
    <property type="match status" value="1"/>
</dbReference>
<keyword evidence="3 5" id="KW-0238">DNA-binding</keyword>
<keyword evidence="2" id="KW-0902">Two-component regulatory system</keyword>
<dbReference type="CDD" id="cd17574">
    <property type="entry name" value="REC_OmpR"/>
    <property type="match status" value="1"/>
</dbReference>
<evidence type="ECO:0000256" key="1">
    <source>
        <dbReference type="ARBA" id="ARBA00022553"/>
    </source>
</evidence>
<name>A0A556N384_9FLAO</name>
<feature type="modified residue" description="4-aspartylphosphate" evidence="4">
    <location>
        <position position="55"/>
    </location>
</feature>
<dbReference type="GO" id="GO:0000156">
    <property type="term" value="F:phosphorelay response regulator activity"/>
    <property type="evidence" value="ECO:0007669"/>
    <property type="project" value="TreeGrafter"/>
</dbReference>
<evidence type="ECO:0000259" key="6">
    <source>
        <dbReference type="PROSITE" id="PS50110"/>
    </source>
</evidence>
<dbReference type="PROSITE" id="PS51755">
    <property type="entry name" value="OMPR_PHOB"/>
    <property type="match status" value="1"/>
</dbReference>